<dbReference type="Proteomes" id="UP001140949">
    <property type="component" value="Unassembled WGS sequence"/>
</dbReference>
<evidence type="ECO:0000313" key="2">
    <source>
        <dbReference type="EMBL" id="KAJ6824721.1"/>
    </source>
</evidence>
<name>A0AAX6G935_IRIPA</name>
<keyword evidence="1" id="KW-0812">Transmembrane</keyword>
<keyword evidence="3" id="KW-1185">Reference proteome</keyword>
<dbReference type="AlphaFoldDB" id="A0AAX6G935"/>
<keyword evidence="1" id="KW-1133">Transmembrane helix</keyword>
<organism evidence="2 3">
    <name type="scientific">Iris pallida</name>
    <name type="common">Sweet iris</name>
    <dbReference type="NCBI Taxonomy" id="29817"/>
    <lineage>
        <taxon>Eukaryota</taxon>
        <taxon>Viridiplantae</taxon>
        <taxon>Streptophyta</taxon>
        <taxon>Embryophyta</taxon>
        <taxon>Tracheophyta</taxon>
        <taxon>Spermatophyta</taxon>
        <taxon>Magnoliopsida</taxon>
        <taxon>Liliopsida</taxon>
        <taxon>Asparagales</taxon>
        <taxon>Iridaceae</taxon>
        <taxon>Iridoideae</taxon>
        <taxon>Irideae</taxon>
        <taxon>Iris</taxon>
    </lineage>
</organism>
<protein>
    <submittedName>
        <fullName evidence="2">Uncharacterized protein</fullName>
    </submittedName>
</protein>
<reference evidence="2" key="1">
    <citation type="journal article" date="2023" name="GigaByte">
        <title>Genome assembly of the bearded iris, Iris pallida Lam.</title>
        <authorList>
            <person name="Bruccoleri R.E."/>
            <person name="Oakeley E.J."/>
            <person name="Faust A.M.E."/>
            <person name="Altorfer M."/>
            <person name="Dessus-Babus S."/>
            <person name="Burckhardt D."/>
            <person name="Oertli M."/>
            <person name="Naumann U."/>
            <person name="Petersen F."/>
            <person name="Wong J."/>
        </authorList>
    </citation>
    <scope>NUCLEOTIDE SEQUENCE</scope>
    <source>
        <strain evidence="2">GSM-AAB239-AS_SAM_17_03QT</strain>
    </source>
</reference>
<accession>A0AAX6G935</accession>
<dbReference type="EMBL" id="JANAVB010021800">
    <property type="protein sequence ID" value="KAJ6824721.1"/>
    <property type="molecule type" value="Genomic_DNA"/>
</dbReference>
<reference evidence="2" key="2">
    <citation type="submission" date="2023-04" db="EMBL/GenBank/DDBJ databases">
        <authorList>
            <person name="Bruccoleri R.E."/>
            <person name="Oakeley E.J."/>
            <person name="Faust A.-M."/>
            <person name="Dessus-Babus S."/>
            <person name="Altorfer M."/>
            <person name="Burckhardt D."/>
            <person name="Oertli M."/>
            <person name="Naumann U."/>
            <person name="Petersen F."/>
            <person name="Wong J."/>
        </authorList>
    </citation>
    <scope>NUCLEOTIDE SEQUENCE</scope>
    <source>
        <strain evidence="2">GSM-AAB239-AS_SAM_17_03QT</strain>
        <tissue evidence="2">Leaf</tissue>
    </source>
</reference>
<proteinExistence type="predicted"/>
<keyword evidence="1" id="KW-0472">Membrane</keyword>
<feature type="transmembrane region" description="Helical" evidence="1">
    <location>
        <begin position="26"/>
        <end position="48"/>
    </location>
</feature>
<evidence type="ECO:0000256" key="1">
    <source>
        <dbReference type="SAM" id="Phobius"/>
    </source>
</evidence>
<sequence>MEPFAFGTILCLLMFSSPIRFKFYKLWFVLLLEPNLAFITISCLLMFCHL</sequence>
<evidence type="ECO:0000313" key="3">
    <source>
        <dbReference type="Proteomes" id="UP001140949"/>
    </source>
</evidence>
<comment type="caution">
    <text evidence="2">The sequence shown here is derived from an EMBL/GenBank/DDBJ whole genome shotgun (WGS) entry which is preliminary data.</text>
</comment>
<gene>
    <name evidence="2" type="ORF">M6B38_379490</name>
</gene>